<dbReference type="PANTHER" id="PTHR35185">
    <property type="entry name" value="SERINE/THREONINE-RICH PROTEIN ADG2-RELATED"/>
    <property type="match status" value="1"/>
</dbReference>
<gene>
    <name evidence="4" type="ORF">MKK02DRAFT_41894</name>
</gene>
<dbReference type="InterPro" id="IPR018466">
    <property type="entry name" value="Kre9/Knh1-like_N"/>
</dbReference>
<dbReference type="GeneID" id="77730957"/>
<feature type="compositionally biased region" description="Low complexity" evidence="2">
    <location>
        <begin position="157"/>
        <end position="168"/>
    </location>
</feature>
<protein>
    <recommendedName>
        <fullName evidence="3">Yeast cell wall synthesis Kre9/Knh1-like N-terminal domain-containing protein</fullName>
    </recommendedName>
</protein>
<evidence type="ECO:0000259" key="3">
    <source>
        <dbReference type="Pfam" id="PF10342"/>
    </source>
</evidence>
<proteinExistence type="predicted"/>
<feature type="region of interest" description="Disordered" evidence="2">
    <location>
        <begin position="157"/>
        <end position="178"/>
    </location>
</feature>
<dbReference type="RefSeq" id="XP_052948644.1">
    <property type="nucleotide sequence ID" value="XM_053091752.1"/>
</dbReference>
<accession>A0AA38HD76</accession>
<organism evidence="4 5">
    <name type="scientific">Dioszegia hungarica</name>
    <dbReference type="NCBI Taxonomy" id="4972"/>
    <lineage>
        <taxon>Eukaryota</taxon>
        <taxon>Fungi</taxon>
        <taxon>Dikarya</taxon>
        <taxon>Basidiomycota</taxon>
        <taxon>Agaricomycotina</taxon>
        <taxon>Tremellomycetes</taxon>
        <taxon>Tremellales</taxon>
        <taxon>Bulleribasidiaceae</taxon>
        <taxon>Dioszegia</taxon>
    </lineage>
</organism>
<dbReference type="EMBL" id="JAKWFO010000002">
    <property type="protein sequence ID" value="KAI9638867.1"/>
    <property type="molecule type" value="Genomic_DNA"/>
</dbReference>
<dbReference type="AlphaFoldDB" id="A0AA38HD76"/>
<keyword evidence="1" id="KW-0732">Signal</keyword>
<evidence type="ECO:0000313" key="5">
    <source>
        <dbReference type="Proteomes" id="UP001164286"/>
    </source>
</evidence>
<feature type="domain" description="Yeast cell wall synthesis Kre9/Knh1-like N-terminal" evidence="3">
    <location>
        <begin position="19"/>
        <end position="117"/>
    </location>
</feature>
<evidence type="ECO:0000256" key="2">
    <source>
        <dbReference type="SAM" id="MobiDB-lite"/>
    </source>
</evidence>
<dbReference type="PANTHER" id="PTHR35185:SF1">
    <property type="entry name" value="UPF0619 GPI-ANCHORED MEMBRANE PROTEIN C1322.10"/>
    <property type="match status" value="1"/>
</dbReference>
<dbReference type="Pfam" id="PF10342">
    <property type="entry name" value="Kre9_KNH"/>
    <property type="match status" value="1"/>
</dbReference>
<dbReference type="InterPro" id="IPR052479">
    <property type="entry name" value="GPI-anchor_Adhesion_Reg"/>
</dbReference>
<evidence type="ECO:0000313" key="4">
    <source>
        <dbReference type="EMBL" id="KAI9638867.1"/>
    </source>
</evidence>
<reference evidence="4" key="1">
    <citation type="journal article" date="2022" name="G3 (Bethesda)">
        <title>High quality genome of the basidiomycete yeast Dioszegia hungarica PDD-24b-2 isolated from cloud water.</title>
        <authorList>
            <person name="Jarrige D."/>
            <person name="Haridas S."/>
            <person name="Bleykasten-Grosshans C."/>
            <person name="Joly M."/>
            <person name="Nadalig T."/>
            <person name="Sancelme M."/>
            <person name="Vuilleumier S."/>
            <person name="Grigoriev I.V."/>
            <person name="Amato P."/>
            <person name="Bringel F."/>
        </authorList>
    </citation>
    <scope>NUCLEOTIDE SEQUENCE</scope>
    <source>
        <strain evidence="4">PDD-24b-2</strain>
    </source>
</reference>
<evidence type="ECO:0000256" key="1">
    <source>
        <dbReference type="ARBA" id="ARBA00022729"/>
    </source>
</evidence>
<sequence length="203" mass="20019">MIFAFLSLLTVAAAIRVTSPSSSTVWASGTSAQTITWEAVSSDPTSFTIQLVNQAGFLSNSPVTIKESQSSSTGSSNSASITYPGGTWPVGTAFQINLVTSTMSNQAILAQSNQFNITNSGAAAVASSSTGMAPTTVSYASAFATVSAPSSVVTVTSTSGSAGDASGGIPNSAASSRSAGEKPAPSAFISLLLAAAAAFGILA</sequence>
<dbReference type="Proteomes" id="UP001164286">
    <property type="component" value="Unassembled WGS sequence"/>
</dbReference>
<keyword evidence="5" id="KW-1185">Reference proteome</keyword>
<comment type="caution">
    <text evidence="4">The sequence shown here is derived from an EMBL/GenBank/DDBJ whole genome shotgun (WGS) entry which is preliminary data.</text>
</comment>
<name>A0AA38HD76_9TREE</name>